<evidence type="ECO:0000256" key="5">
    <source>
        <dbReference type="ARBA" id="ARBA00022781"/>
    </source>
</evidence>
<dbReference type="GO" id="GO:0015986">
    <property type="term" value="P:proton motive force-driven ATP synthesis"/>
    <property type="evidence" value="ECO:0007669"/>
    <property type="project" value="InterPro"/>
</dbReference>
<keyword evidence="7" id="KW-0406">Ion transport</keyword>
<evidence type="ECO:0000256" key="2">
    <source>
        <dbReference type="ARBA" id="ARBA00007346"/>
    </source>
</evidence>
<keyword evidence="8" id="KW-0496">Mitochondrion</keyword>
<proteinExistence type="inferred from homology"/>
<accession>A0A7R9ID76</accession>
<dbReference type="Gene3D" id="1.10.246.110">
    <property type="entry name" value="Mitochondrial ATP synthase-coupling factor 6"/>
    <property type="match status" value="1"/>
</dbReference>
<dbReference type="FunFam" id="1.10.246.110:FF:000001">
    <property type="entry name" value="ATP synthase-coupling factor 6, mitochondrial"/>
    <property type="match status" value="1"/>
</dbReference>
<comment type="subcellular location">
    <subcellularLocation>
        <location evidence="1">Mitochondrion inner membrane</location>
    </subcellularLocation>
</comment>
<evidence type="ECO:0000256" key="9">
    <source>
        <dbReference type="ARBA" id="ARBA00023136"/>
    </source>
</evidence>
<dbReference type="InterPro" id="IPR036204">
    <property type="entry name" value="ATP_synth_f6_sf_mt"/>
</dbReference>
<gene>
    <name evidence="10" type="ORF">TTEB3V08_LOCUS2473</name>
</gene>
<dbReference type="PANTHER" id="PTHR12441">
    <property type="entry name" value="ATP SYNTHASE COUPLING FACTOR 6, MITOCHONDRIAL"/>
    <property type="match status" value="1"/>
</dbReference>
<evidence type="ECO:0000256" key="7">
    <source>
        <dbReference type="ARBA" id="ARBA00023065"/>
    </source>
</evidence>
<dbReference type="PANTHER" id="PTHR12441:SF10">
    <property type="entry name" value="ATP SYNTHASE-COUPLING FACTOR 6, MITOCHONDRIAL"/>
    <property type="match status" value="1"/>
</dbReference>
<evidence type="ECO:0000256" key="8">
    <source>
        <dbReference type="ARBA" id="ARBA00023128"/>
    </source>
</evidence>
<evidence type="ECO:0000256" key="4">
    <source>
        <dbReference type="ARBA" id="ARBA00022547"/>
    </source>
</evidence>
<dbReference type="GO" id="GO:0015078">
    <property type="term" value="F:proton transmembrane transporter activity"/>
    <property type="evidence" value="ECO:0007669"/>
    <property type="project" value="InterPro"/>
</dbReference>
<keyword evidence="4" id="KW-0138">CF(0)</keyword>
<dbReference type="InterPro" id="IPR008387">
    <property type="entry name" value="ATP_synth_f6_mt"/>
</dbReference>
<dbReference type="Pfam" id="PF05511">
    <property type="entry name" value="ATP-synt_F6"/>
    <property type="match status" value="1"/>
</dbReference>
<evidence type="ECO:0000313" key="10">
    <source>
        <dbReference type="EMBL" id="CAD7454367.1"/>
    </source>
</evidence>
<sequence length="189" mass="20710">MAACSPLAPFGPPLLYYAPDTLHNARDFTPESAKHPAEVDIPISTTWGGAYNQEGLALVMSTSASLNLSRPDNLQEKRGARRGMLAPQFLSAARRTIPSILRRNIGICAPALQKASDPIQQLFIDKVKEYRQKSSSLGGKLVDVNPEIERELASELDKLAKQYGGGEGVDMTQFPNFKFTEPQLDPINQ</sequence>
<dbReference type="AlphaFoldDB" id="A0A7R9ID76"/>
<dbReference type="SUPFAM" id="SSF111357">
    <property type="entry name" value="Mitochondrial ATP synthase coupling factor 6"/>
    <property type="match status" value="1"/>
</dbReference>
<keyword evidence="5" id="KW-0375">Hydrogen ion transport</keyword>
<evidence type="ECO:0000256" key="3">
    <source>
        <dbReference type="ARBA" id="ARBA00022448"/>
    </source>
</evidence>
<comment type="similarity">
    <text evidence="2">Belongs to the eukaryotic ATPase subunit F6 family.</text>
</comment>
<keyword evidence="9" id="KW-0472">Membrane</keyword>
<keyword evidence="6" id="KW-0999">Mitochondrion inner membrane</keyword>
<keyword evidence="3" id="KW-0813">Transport</keyword>
<evidence type="ECO:0000256" key="6">
    <source>
        <dbReference type="ARBA" id="ARBA00022792"/>
    </source>
</evidence>
<evidence type="ECO:0000256" key="1">
    <source>
        <dbReference type="ARBA" id="ARBA00004273"/>
    </source>
</evidence>
<organism evidence="10">
    <name type="scientific">Timema tahoe</name>
    <dbReference type="NCBI Taxonomy" id="61484"/>
    <lineage>
        <taxon>Eukaryota</taxon>
        <taxon>Metazoa</taxon>
        <taxon>Ecdysozoa</taxon>
        <taxon>Arthropoda</taxon>
        <taxon>Hexapoda</taxon>
        <taxon>Insecta</taxon>
        <taxon>Pterygota</taxon>
        <taxon>Neoptera</taxon>
        <taxon>Polyneoptera</taxon>
        <taxon>Phasmatodea</taxon>
        <taxon>Timematodea</taxon>
        <taxon>Timematoidea</taxon>
        <taxon>Timematidae</taxon>
        <taxon>Timema</taxon>
    </lineage>
</organism>
<name>A0A7R9ID76_9NEOP</name>
<reference evidence="10" key="1">
    <citation type="submission" date="2020-11" db="EMBL/GenBank/DDBJ databases">
        <authorList>
            <person name="Tran Van P."/>
        </authorList>
    </citation>
    <scope>NUCLEOTIDE SEQUENCE</scope>
</reference>
<evidence type="ECO:0008006" key="11">
    <source>
        <dbReference type="Google" id="ProtNLM"/>
    </source>
</evidence>
<dbReference type="EMBL" id="OE000582">
    <property type="protein sequence ID" value="CAD7454367.1"/>
    <property type="molecule type" value="Genomic_DNA"/>
</dbReference>
<protein>
    <recommendedName>
        <fullName evidence="11">ATP synthase-coupling factor 6, mitochondrial</fullName>
    </recommendedName>
</protein>
<dbReference type="GO" id="GO:0045259">
    <property type="term" value="C:proton-transporting ATP synthase complex"/>
    <property type="evidence" value="ECO:0007669"/>
    <property type="project" value="UniProtKB-KW"/>
</dbReference>
<dbReference type="GO" id="GO:0005743">
    <property type="term" value="C:mitochondrial inner membrane"/>
    <property type="evidence" value="ECO:0007669"/>
    <property type="project" value="UniProtKB-SubCell"/>
</dbReference>